<protein>
    <submittedName>
        <fullName evidence="1">Uncharacterized protein</fullName>
    </submittedName>
</protein>
<name>A0A1M7ZTH6_9FLAO</name>
<keyword evidence="2" id="KW-1185">Reference proteome</keyword>
<reference evidence="2" key="1">
    <citation type="submission" date="2016-12" db="EMBL/GenBank/DDBJ databases">
        <authorList>
            <person name="Varghese N."/>
            <person name="Submissions S."/>
        </authorList>
    </citation>
    <scope>NUCLEOTIDE SEQUENCE [LARGE SCALE GENOMIC DNA]</scope>
    <source>
        <strain evidence="2">DSM 18830</strain>
    </source>
</reference>
<evidence type="ECO:0000313" key="1">
    <source>
        <dbReference type="EMBL" id="SHO72219.1"/>
    </source>
</evidence>
<organism evidence="1 2">
    <name type="scientific">Flavobacterium cucumis</name>
    <dbReference type="NCBI Taxonomy" id="416016"/>
    <lineage>
        <taxon>Bacteria</taxon>
        <taxon>Pseudomonadati</taxon>
        <taxon>Bacteroidota</taxon>
        <taxon>Flavobacteriia</taxon>
        <taxon>Flavobacteriales</taxon>
        <taxon>Flavobacteriaceae</taxon>
        <taxon>Flavobacterium</taxon>
    </lineage>
</organism>
<sequence>MLQKREEKTADSLILNQSTNLRFKISHIVCHSEIEDSTKLKSLHKVCVRCFQHDKIVGEFIPPN</sequence>
<dbReference type="AlphaFoldDB" id="A0A1M7ZTH6"/>
<proteinExistence type="predicted"/>
<dbReference type="EMBL" id="FRYK01000001">
    <property type="protein sequence ID" value="SHO72219.1"/>
    <property type="molecule type" value="Genomic_DNA"/>
</dbReference>
<evidence type="ECO:0000313" key="2">
    <source>
        <dbReference type="Proteomes" id="UP000184611"/>
    </source>
</evidence>
<accession>A0A1M7ZTH6</accession>
<gene>
    <name evidence="1" type="ORF">SAMN05443547_0546</name>
</gene>
<dbReference type="Proteomes" id="UP000184611">
    <property type="component" value="Unassembled WGS sequence"/>
</dbReference>